<accession>A0A175YK03</accession>
<evidence type="ECO:0000256" key="8">
    <source>
        <dbReference type="ARBA" id="ARBA00022989"/>
    </source>
</evidence>
<dbReference type="EMBL" id="CP093350">
    <property type="protein sequence ID" value="WOH11012.1"/>
    <property type="molecule type" value="Genomic_DNA"/>
</dbReference>
<dbReference type="PANTHER" id="PTHR31741">
    <property type="entry name" value="OS02G0726500 PROTEIN-RELATED"/>
    <property type="match status" value="1"/>
</dbReference>
<dbReference type="Proteomes" id="UP000077755">
    <property type="component" value="Chromosome 8"/>
</dbReference>
<dbReference type="AlphaFoldDB" id="A0A175YK03"/>
<dbReference type="GO" id="GO:0005737">
    <property type="term" value="C:cytoplasm"/>
    <property type="evidence" value="ECO:0007669"/>
    <property type="project" value="TreeGrafter"/>
</dbReference>
<evidence type="ECO:0000256" key="5">
    <source>
        <dbReference type="ARBA" id="ARBA00022679"/>
    </source>
</evidence>
<dbReference type="Gramene" id="KZM83793">
    <property type="protein sequence ID" value="KZM83793"/>
    <property type="gene ID" value="DCAR_028785"/>
</dbReference>
<gene>
    <name evidence="16" type="ORF">DCAR_028785</name>
    <name evidence="17" type="ORF">DCAR_0830489</name>
</gene>
<evidence type="ECO:0000256" key="4">
    <source>
        <dbReference type="ARBA" id="ARBA00022676"/>
    </source>
</evidence>
<dbReference type="EMBL" id="LNRQ01000008">
    <property type="protein sequence ID" value="KZM83793.1"/>
    <property type="molecule type" value="Genomic_DNA"/>
</dbReference>
<evidence type="ECO:0000256" key="11">
    <source>
        <dbReference type="ARBA" id="ARBA00023253"/>
    </source>
</evidence>
<evidence type="ECO:0000256" key="9">
    <source>
        <dbReference type="ARBA" id="ARBA00023136"/>
    </source>
</evidence>
<feature type="compositionally biased region" description="Basic residues" evidence="14">
    <location>
        <begin position="596"/>
        <end position="613"/>
    </location>
</feature>
<evidence type="ECO:0000256" key="3">
    <source>
        <dbReference type="ARBA" id="ARBA00007737"/>
    </source>
</evidence>
<comment type="pathway">
    <text evidence="2">Glycan metabolism.</text>
</comment>
<evidence type="ECO:0000256" key="1">
    <source>
        <dbReference type="ARBA" id="ARBA00004606"/>
    </source>
</evidence>
<keyword evidence="5" id="KW-0808">Transferase</keyword>
<keyword evidence="10" id="KW-0325">Glycoprotein</keyword>
<keyword evidence="7" id="KW-0735">Signal-anchor</keyword>
<dbReference type="Pfam" id="PF10250">
    <property type="entry name" value="O-FucT"/>
    <property type="match status" value="1"/>
</dbReference>
<dbReference type="InterPro" id="IPR019378">
    <property type="entry name" value="GDP-Fuc_O-FucTrfase"/>
</dbReference>
<feature type="compositionally biased region" description="Polar residues" evidence="14">
    <location>
        <begin position="27"/>
        <end position="36"/>
    </location>
</feature>
<dbReference type="GO" id="GO:0016757">
    <property type="term" value="F:glycosyltransferase activity"/>
    <property type="evidence" value="ECO:0007669"/>
    <property type="project" value="UniProtKB-KW"/>
</dbReference>
<keyword evidence="6 15" id="KW-0812">Transmembrane</keyword>
<evidence type="ECO:0000256" key="13">
    <source>
        <dbReference type="ARBA" id="ARBA00030350"/>
    </source>
</evidence>
<evidence type="ECO:0000256" key="12">
    <source>
        <dbReference type="ARBA" id="ARBA00023277"/>
    </source>
</evidence>
<comment type="subcellular location">
    <subcellularLocation>
        <location evidence="1">Membrane</location>
        <topology evidence="1">Single-pass type II membrane protein</topology>
    </subcellularLocation>
</comment>
<evidence type="ECO:0000256" key="2">
    <source>
        <dbReference type="ARBA" id="ARBA00004881"/>
    </source>
</evidence>
<keyword evidence="8 15" id="KW-1133">Transmembrane helix</keyword>
<reference evidence="17" key="2">
    <citation type="submission" date="2022-03" db="EMBL/GenBank/DDBJ databases">
        <title>Draft title - Genomic analysis of global carrot germplasm unveils the trajectory of domestication and the origin of high carotenoid orange carrot.</title>
        <authorList>
            <person name="Iorizzo M."/>
            <person name="Ellison S."/>
            <person name="Senalik D."/>
            <person name="Macko-Podgorni A."/>
            <person name="Grzebelus D."/>
            <person name="Bostan H."/>
            <person name="Rolling W."/>
            <person name="Curaba J."/>
            <person name="Simon P."/>
        </authorList>
    </citation>
    <scope>NUCLEOTIDE SEQUENCE</scope>
    <source>
        <tissue evidence="17">Leaf</tissue>
    </source>
</reference>
<evidence type="ECO:0000313" key="17">
    <source>
        <dbReference type="EMBL" id="WOH11012.1"/>
    </source>
</evidence>
<comment type="similarity">
    <text evidence="3">Belongs to the glycosyltransferase GT106 family.</text>
</comment>
<keyword evidence="9 15" id="KW-0472">Membrane</keyword>
<evidence type="ECO:0000313" key="16">
    <source>
        <dbReference type="EMBL" id="KZM83793.1"/>
    </source>
</evidence>
<protein>
    <recommendedName>
        <fullName evidence="13">O-fucosyltransferase family protein</fullName>
    </recommendedName>
</protein>
<dbReference type="PANTHER" id="PTHR31741:SF4">
    <property type="entry name" value="O-FUCOSYLTRANSFERASE 28"/>
    <property type="match status" value="1"/>
</dbReference>
<reference evidence="16" key="1">
    <citation type="journal article" date="2016" name="Nat. Genet.">
        <title>A high-quality carrot genome assembly provides new insights into carotenoid accumulation and asterid genome evolution.</title>
        <authorList>
            <person name="Iorizzo M."/>
            <person name="Ellison S."/>
            <person name="Senalik D."/>
            <person name="Zeng P."/>
            <person name="Satapoomin P."/>
            <person name="Huang J."/>
            <person name="Bowman M."/>
            <person name="Iovene M."/>
            <person name="Sanseverino W."/>
            <person name="Cavagnaro P."/>
            <person name="Yildiz M."/>
            <person name="Macko-Podgorni A."/>
            <person name="Moranska E."/>
            <person name="Grzebelus E."/>
            <person name="Grzebelus D."/>
            <person name="Ashrafi H."/>
            <person name="Zheng Z."/>
            <person name="Cheng S."/>
            <person name="Spooner D."/>
            <person name="Van Deynze A."/>
            <person name="Simon P."/>
        </authorList>
    </citation>
    <scope>NUCLEOTIDE SEQUENCE [LARGE SCALE GENOMIC DNA]</scope>
    <source>
        <tissue evidence="16">Leaf</tissue>
    </source>
</reference>
<keyword evidence="11" id="KW-0294">Fucose metabolism</keyword>
<keyword evidence="18" id="KW-1185">Reference proteome</keyword>
<evidence type="ECO:0000256" key="7">
    <source>
        <dbReference type="ARBA" id="ARBA00022968"/>
    </source>
</evidence>
<dbReference type="GO" id="GO:0006004">
    <property type="term" value="P:fucose metabolic process"/>
    <property type="evidence" value="ECO:0007669"/>
    <property type="project" value="UniProtKB-KW"/>
</dbReference>
<evidence type="ECO:0000256" key="14">
    <source>
        <dbReference type="SAM" id="MobiDB-lite"/>
    </source>
</evidence>
<dbReference type="OMA" id="PRNNIEK"/>
<dbReference type="Gene3D" id="3.40.50.11350">
    <property type="match status" value="1"/>
</dbReference>
<keyword evidence="12" id="KW-0119">Carbohydrate metabolism</keyword>
<feature type="region of interest" description="Disordered" evidence="14">
    <location>
        <begin position="593"/>
        <end position="613"/>
    </location>
</feature>
<dbReference type="GO" id="GO:0016020">
    <property type="term" value="C:membrane"/>
    <property type="evidence" value="ECO:0007669"/>
    <property type="project" value="UniProtKB-SubCell"/>
</dbReference>
<dbReference type="FunFam" id="3.40.50.11350:FF:000011">
    <property type="entry name" value="O-fucosyltransferase 28"/>
    <property type="match status" value="1"/>
</dbReference>
<evidence type="ECO:0000256" key="6">
    <source>
        <dbReference type="ARBA" id="ARBA00022692"/>
    </source>
</evidence>
<sequence>MPSGGAAGNSSPRAGATAHRRREKPTSEPSPGNLASTYEDDVSGNFIARHFGHPRFAGGSVPVPEKVMLLVEDVMLGFGKLGSTLKSRKNMGRRILGFLIIMVVLSMFMKFSYLVGNHYNLEMINGKHRRLNGLFILNTWSKPQHQSLLMLAAERDEEELNSMPKRVLEKYPVPEIWKKPSSEDYYQCIGRPEPRIRSSTNGYLLIHANGGLNQMRTGICDMVAIAKLMNTTLVLPSLDHESFWSDPSEFKDIFDWNHFVEVLKDDIDLVESLPPQYAALTPFQKAPVSWSKATYYRGEMASLLKEHKVIQFTHTDGRLANNGLPGSLQRLRCRANYEATRYTEEIENLGKKFVDRLRNEGEPYIALHLRYEKDMLAFTGCSHNHTAAEAEELRIMRYNVVHWKEKEIDSTIKRLEGGCPMSPREAALFLKAMGYPASTTVYIVAGEIYGNGSMDAFKSEFPNVFTHNTLATKEELEPFRQYQNRLAALDYIVALESDVFVYTYDGNMAKAVQGHRRFEGFRKTINPDRLNFVKLIDELDAAMLSWEEFSSEVKSLHADRLGSPYLRKVGETPKEEENFYANPLPGCVCSRSQAKLSRKRLEQRRRKRAGSRR</sequence>
<evidence type="ECO:0000256" key="15">
    <source>
        <dbReference type="SAM" id="Phobius"/>
    </source>
</evidence>
<proteinExistence type="inferred from homology"/>
<feature type="region of interest" description="Disordered" evidence="14">
    <location>
        <begin position="1"/>
        <end position="37"/>
    </location>
</feature>
<dbReference type="STRING" id="79200.A0A175YK03"/>
<evidence type="ECO:0000313" key="18">
    <source>
        <dbReference type="Proteomes" id="UP000077755"/>
    </source>
</evidence>
<dbReference type="KEGG" id="dcr:108200018"/>
<dbReference type="PIRSF" id="PIRSF009360">
    <property type="entry name" value="UCP009360"/>
    <property type="match status" value="1"/>
</dbReference>
<dbReference type="InterPro" id="IPR024709">
    <property type="entry name" value="FucosylTrfase_pln"/>
</dbReference>
<keyword evidence="4" id="KW-0328">Glycosyltransferase</keyword>
<feature type="transmembrane region" description="Helical" evidence="15">
    <location>
        <begin position="95"/>
        <end position="115"/>
    </location>
</feature>
<name>A0A175YK03_DAUCS</name>
<organism evidence="16">
    <name type="scientific">Daucus carota subsp. sativus</name>
    <name type="common">Carrot</name>
    <dbReference type="NCBI Taxonomy" id="79200"/>
    <lineage>
        <taxon>Eukaryota</taxon>
        <taxon>Viridiplantae</taxon>
        <taxon>Streptophyta</taxon>
        <taxon>Embryophyta</taxon>
        <taxon>Tracheophyta</taxon>
        <taxon>Spermatophyta</taxon>
        <taxon>Magnoliopsida</taxon>
        <taxon>eudicotyledons</taxon>
        <taxon>Gunneridae</taxon>
        <taxon>Pentapetalae</taxon>
        <taxon>asterids</taxon>
        <taxon>campanulids</taxon>
        <taxon>Apiales</taxon>
        <taxon>Apiaceae</taxon>
        <taxon>Apioideae</taxon>
        <taxon>Scandiceae</taxon>
        <taxon>Daucinae</taxon>
        <taxon>Daucus</taxon>
        <taxon>Daucus sect. Daucus</taxon>
    </lineage>
</organism>
<dbReference type="CDD" id="cd11299">
    <property type="entry name" value="O-FucT_plant"/>
    <property type="match status" value="1"/>
</dbReference>
<dbReference type="OrthoDB" id="2015856at2759"/>
<evidence type="ECO:0000256" key="10">
    <source>
        <dbReference type="ARBA" id="ARBA00023180"/>
    </source>
</evidence>